<dbReference type="Proteomes" id="UP000726737">
    <property type="component" value="Unassembled WGS sequence"/>
</dbReference>
<keyword evidence="3" id="KW-1185">Reference proteome</keyword>
<dbReference type="OrthoDB" id="2448993at2759"/>
<evidence type="ECO:0000313" key="2">
    <source>
        <dbReference type="EMBL" id="KAG0257541.1"/>
    </source>
</evidence>
<accession>A0A9P6Q386</accession>
<dbReference type="AlphaFoldDB" id="A0A9P6Q386"/>
<feature type="compositionally biased region" description="Basic residues" evidence="1">
    <location>
        <begin position="890"/>
        <end position="900"/>
    </location>
</feature>
<feature type="compositionally biased region" description="Acidic residues" evidence="1">
    <location>
        <begin position="193"/>
        <end position="216"/>
    </location>
</feature>
<feature type="compositionally biased region" description="Basic residues" evidence="1">
    <location>
        <begin position="777"/>
        <end position="786"/>
    </location>
</feature>
<feature type="region of interest" description="Disordered" evidence="1">
    <location>
        <begin position="1037"/>
        <end position="1070"/>
    </location>
</feature>
<feature type="compositionally biased region" description="Acidic residues" evidence="1">
    <location>
        <begin position="745"/>
        <end position="771"/>
    </location>
</feature>
<feature type="region of interest" description="Disordered" evidence="1">
    <location>
        <begin position="1"/>
        <end position="216"/>
    </location>
</feature>
<comment type="caution">
    <text evidence="2">The sequence shown here is derived from an EMBL/GenBank/DDBJ whole genome shotgun (WGS) entry which is preliminary data.</text>
</comment>
<reference evidence="2" key="1">
    <citation type="journal article" date="2020" name="Fungal Divers.">
        <title>Resolving the Mortierellaceae phylogeny through synthesis of multi-gene phylogenetics and phylogenomics.</title>
        <authorList>
            <person name="Vandepol N."/>
            <person name="Liber J."/>
            <person name="Desiro A."/>
            <person name="Na H."/>
            <person name="Kennedy M."/>
            <person name="Barry K."/>
            <person name="Grigoriev I.V."/>
            <person name="Miller A.N."/>
            <person name="O'Donnell K."/>
            <person name="Stajich J.E."/>
            <person name="Bonito G."/>
        </authorList>
    </citation>
    <scope>NUCLEOTIDE SEQUENCE</scope>
    <source>
        <strain evidence="2">KOD948</strain>
    </source>
</reference>
<dbReference type="EMBL" id="JAAAJA010000254">
    <property type="protein sequence ID" value="KAG0257541.1"/>
    <property type="molecule type" value="Genomic_DNA"/>
</dbReference>
<gene>
    <name evidence="2" type="ORF">BG011_003900</name>
</gene>
<evidence type="ECO:0000313" key="3">
    <source>
        <dbReference type="Proteomes" id="UP000726737"/>
    </source>
</evidence>
<feature type="compositionally biased region" description="Acidic residues" evidence="1">
    <location>
        <begin position="93"/>
        <end position="134"/>
    </location>
</feature>
<feature type="compositionally biased region" description="Acidic residues" evidence="1">
    <location>
        <begin position="161"/>
        <end position="184"/>
    </location>
</feature>
<feature type="compositionally biased region" description="Low complexity" evidence="1">
    <location>
        <begin position="1134"/>
        <end position="1145"/>
    </location>
</feature>
<protein>
    <submittedName>
        <fullName evidence="2">Uncharacterized protein</fullName>
    </submittedName>
</protein>
<feature type="region of interest" description="Disordered" evidence="1">
    <location>
        <begin position="741"/>
        <end position="803"/>
    </location>
</feature>
<feature type="region of interest" description="Disordered" evidence="1">
    <location>
        <begin position="844"/>
        <end position="921"/>
    </location>
</feature>
<sequence>MARIIASRVKDDNGDARPYTRTRTRSTKSSVMHVRRVGGGLNARHNDRVEDAEMSEPAHVRNNVSVPATRASRRLRTLETDDVAQDAYKSGDEGDTEEDGYESDYYHDDDDDYDMGKDDDYDAGDDDDGDDDDGVVPTGGSQGSRNVSADAGGDPNKGDDPSDESDESDESEEDFLSTDDEVSDPEEHGWDELGSESDDSEPEDLNECDIPDNEYDPDLEIVRERIQALYRPFMVKLLPAPNDPVVPEPEMTVRQLVNRLVRFHLPQFWRSRTKLQGKICAMHRSSNTKPNEDSMLVTCVDCGFKFRKTLQNNEPSRDRLFMRTKVKPEKGTLSRRDPRPTKLSKAVKLFQDRIRRGLTDNAHFSRTDFDKALNDNRHKRRYDGNHDFLGVKQDHSDFCPRNEIQMARKLHHGWEVILGHDHAKIPVFPMDPPAEPQEPRLAPNVYFPLAVGISLPPTKEGPEDTDMNNPLEDLQNSPYYPARSLMAAFAHILPRYIELRQNQIQKLFVYFVWHPWFDCDLQAMTIRKGYQELWPLYLIRDEDANTEATEEELQRYSLKTKRPVKKERPCRKCQCQCKGKCRGPCVCQCKAKRRKCRCRGQCIVQEEQAACKDEKKKPKVFKCECKCLCKTHRRIIQEDEVRRARTSEESIGFVVKKFEMLETRFMTDLSRGMRTYDFKHASDDRTLEELARISREAARGWFLGPETQYTPKISKRLEVYWFPLPEYCNLSENIDIGEAAKDDKADETDEADEASEADEVDESMTEDENPTSDEPKKKPRKKKPKRNPCMFTLRLKNPDIMRPESGRTILGAVRLRVRRWFRRAYRRRMLLGFVFPEYMKISPETTEDETTTPETLKPPKPPKRPNTPKESRKRKAPPQQKTPAMGSSTWKRKAAKRQRRPASSDDQSTFQYTAPVPNNVPVPLAPTAPLVSASNAALSSQPTRQQNTFASNGAQFSSDQLPSTHQEILSTFQQLNLEQKSQMIQQGCLQWSNPGGAGNPPIHGQLQQMFDPTAVGVTSTVNAGDSNIDPLQFANYLTTPSSTSADNNSGSPEQGPYQQSIDSTDAGPTSEINMGNTSVVITGGPSSIAIPTAQDLFSFIDFEMGSLLADLAHNATVPQQDNNAGPTDTGSMGASSLTPPASTSTTLNQMADVDMNMFTQSQSLPAHTLLPENNTLLSSWPHAGSTSLSAIPDQIPDNSAASPLRADLLALSQAREQFEQFLENDGDDEEIDES</sequence>
<evidence type="ECO:0000256" key="1">
    <source>
        <dbReference type="SAM" id="MobiDB-lite"/>
    </source>
</evidence>
<feature type="region of interest" description="Disordered" evidence="1">
    <location>
        <begin position="1118"/>
        <end position="1145"/>
    </location>
</feature>
<proteinExistence type="predicted"/>
<organism evidence="2 3">
    <name type="scientific">Mortierella polycephala</name>
    <dbReference type="NCBI Taxonomy" id="41804"/>
    <lineage>
        <taxon>Eukaryota</taxon>
        <taxon>Fungi</taxon>
        <taxon>Fungi incertae sedis</taxon>
        <taxon>Mucoromycota</taxon>
        <taxon>Mortierellomycotina</taxon>
        <taxon>Mortierellomycetes</taxon>
        <taxon>Mortierellales</taxon>
        <taxon>Mortierellaceae</taxon>
        <taxon>Mortierella</taxon>
    </lineage>
</organism>
<feature type="compositionally biased region" description="Basic and acidic residues" evidence="1">
    <location>
        <begin position="44"/>
        <end position="59"/>
    </location>
</feature>
<feature type="compositionally biased region" description="Polar residues" evidence="1">
    <location>
        <begin position="1118"/>
        <end position="1133"/>
    </location>
</feature>
<feature type="compositionally biased region" description="Polar residues" evidence="1">
    <location>
        <begin position="879"/>
        <end position="889"/>
    </location>
</feature>
<name>A0A9P6Q386_9FUNG</name>